<feature type="compositionally biased region" description="Basic residues" evidence="1">
    <location>
        <begin position="107"/>
        <end position="118"/>
    </location>
</feature>
<name>A0AAV7T8L4_PLEWA</name>
<proteinExistence type="predicted"/>
<reference evidence="2" key="1">
    <citation type="journal article" date="2022" name="bioRxiv">
        <title>Sequencing and chromosome-scale assembly of the giantPleurodeles waltlgenome.</title>
        <authorList>
            <person name="Brown T."/>
            <person name="Elewa A."/>
            <person name="Iarovenko S."/>
            <person name="Subramanian E."/>
            <person name="Araus A.J."/>
            <person name="Petzold A."/>
            <person name="Susuki M."/>
            <person name="Suzuki K.-i.T."/>
            <person name="Hayashi T."/>
            <person name="Toyoda A."/>
            <person name="Oliveira C."/>
            <person name="Osipova E."/>
            <person name="Leigh N.D."/>
            <person name="Simon A."/>
            <person name="Yun M.H."/>
        </authorList>
    </citation>
    <scope>NUCLEOTIDE SEQUENCE</scope>
    <source>
        <strain evidence="2">20211129_DDA</strain>
        <tissue evidence="2">Liver</tissue>
    </source>
</reference>
<sequence length="118" mass="12560">MAGPWLLERAGGLELVANFKDRAHVGGWNKTTGARALGSDRRGPPDRPLTLGPAAASPSFRALVSKCQTSGAVRGRFFSAEAKTLRQLLQSCLGHSSSLGVRGVYSGRKKQRNEKKAA</sequence>
<accession>A0AAV7T8L4</accession>
<dbReference type="EMBL" id="JANPWB010000007">
    <property type="protein sequence ID" value="KAJ1172530.1"/>
    <property type="molecule type" value="Genomic_DNA"/>
</dbReference>
<keyword evidence="3" id="KW-1185">Reference proteome</keyword>
<organism evidence="2 3">
    <name type="scientific">Pleurodeles waltl</name>
    <name type="common">Iberian ribbed newt</name>
    <dbReference type="NCBI Taxonomy" id="8319"/>
    <lineage>
        <taxon>Eukaryota</taxon>
        <taxon>Metazoa</taxon>
        <taxon>Chordata</taxon>
        <taxon>Craniata</taxon>
        <taxon>Vertebrata</taxon>
        <taxon>Euteleostomi</taxon>
        <taxon>Amphibia</taxon>
        <taxon>Batrachia</taxon>
        <taxon>Caudata</taxon>
        <taxon>Salamandroidea</taxon>
        <taxon>Salamandridae</taxon>
        <taxon>Pleurodelinae</taxon>
        <taxon>Pleurodeles</taxon>
    </lineage>
</organism>
<evidence type="ECO:0000313" key="3">
    <source>
        <dbReference type="Proteomes" id="UP001066276"/>
    </source>
</evidence>
<dbReference type="AlphaFoldDB" id="A0AAV7T8L4"/>
<feature type="region of interest" description="Disordered" evidence="1">
    <location>
        <begin position="97"/>
        <end position="118"/>
    </location>
</feature>
<protein>
    <submittedName>
        <fullName evidence="2">Uncharacterized protein</fullName>
    </submittedName>
</protein>
<comment type="caution">
    <text evidence="2">The sequence shown here is derived from an EMBL/GenBank/DDBJ whole genome shotgun (WGS) entry which is preliminary data.</text>
</comment>
<evidence type="ECO:0000313" key="2">
    <source>
        <dbReference type="EMBL" id="KAJ1172530.1"/>
    </source>
</evidence>
<gene>
    <name evidence="2" type="ORF">NDU88_004376</name>
</gene>
<dbReference type="Proteomes" id="UP001066276">
    <property type="component" value="Chromosome 4_1"/>
</dbReference>
<evidence type="ECO:0000256" key="1">
    <source>
        <dbReference type="SAM" id="MobiDB-lite"/>
    </source>
</evidence>
<feature type="region of interest" description="Disordered" evidence="1">
    <location>
        <begin position="26"/>
        <end position="54"/>
    </location>
</feature>